<reference evidence="2" key="1">
    <citation type="submission" date="2018-05" db="EMBL/GenBank/DDBJ databases">
        <title>Effector identification in a new, highly contiguous assembly of the strawberry crown rot pathogen Phytophthora cactorum.</title>
        <authorList>
            <person name="Armitage A.D."/>
            <person name="Nellist C.F."/>
            <person name="Bates H."/>
            <person name="Vickerstaff R.J."/>
            <person name="Harrison R.J."/>
        </authorList>
    </citation>
    <scope>NUCLEOTIDE SEQUENCE</scope>
    <source>
        <strain evidence="2">P421</strain>
    </source>
</reference>
<proteinExistence type="predicted"/>
<name>A0A8T1H2Q7_9STRA</name>
<evidence type="ECO:0000313" key="3">
    <source>
        <dbReference type="Proteomes" id="UP000760860"/>
    </source>
</evidence>
<dbReference type="Proteomes" id="UP000760860">
    <property type="component" value="Unassembled WGS sequence"/>
</dbReference>
<gene>
    <name evidence="2" type="ORF">PC129_g22500</name>
</gene>
<feature type="region of interest" description="Disordered" evidence="1">
    <location>
        <begin position="1"/>
        <end position="23"/>
    </location>
</feature>
<evidence type="ECO:0000313" key="2">
    <source>
        <dbReference type="EMBL" id="KAG3204656.1"/>
    </source>
</evidence>
<evidence type="ECO:0000256" key="1">
    <source>
        <dbReference type="SAM" id="MobiDB-lite"/>
    </source>
</evidence>
<dbReference type="VEuPathDB" id="FungiDB:PC110_g22735"/>
<dbReference type="AlphaFoldDB" id="A0A8T1H2Q7"/>
<comment type="caution">
    <text evidence="2">The sequence shown here is derived from an EMBL/GenBank/DDBJ whole genome shotgun (WGS) entry which is preliminary data.</text>
</comment>
<organism evidence="2 3">
    <name type="scientific">Phytophthora cactorum</name>
    <dbReference type="NCBI Taxonomy" id="29920"/>
    <lineage>
        <taxon>Eukaryota</taxon>
        <taxon>Sar</taxon>
        <taxon>Stramenopiles</taxon>
        <taxon>Oomycota</taxon>
        <taxon>Peronosporomycetes</taxon>
        <taxon>Peronosporales</taxon>
        <taxon>Peronosporaceae</taxon>
        <taxon>Phytophthora</taxon>
    </lineage>
</organism>
<sequence length="133" mass="15129">MRAIEEKKAQNVTDNSDMVSRDPVMNEDSQTAVDVHPIASAQDTSVLDDIDTVDSKVHATAEEEEKKEVQDSIYGKNRKKCEKYVKKYQEDSFTVLSISETTNVRIRNESIVKMKRHFGKPPAELTLVPQDMK</sequence>
<protein>
    <submittedName>
        <fullName evidence="2">Uncharacterized protein</fullName>
    </submittedName>
</protein>
<accession>A0A8T1H2Q7</accession>
<dbReference type="EMBL" id="RCMV01002103">
    <property type="protein sequence ID" value="KAG3204656.1"/>
    <property type="molecule type" value="Genomic_DNA"/>
</dbReference>